<keyword evidence="3" id="KW-1185">Reference proteome</keyword>
<dbReference type="SUPFAM" id="SSF75304">
    <property type="entry name" value="Amidase signature (AS) enzymes"/>
    <property type="match status" value="1"/>
</dbReference>
<evidence type="ECO:0000313" key="2">
    <source>
        <dbReference type="EMBL" id="OKP14522.1"/>
    </source>
</evidence>
<dbReference type="InterPro" id="IPR036928">
    <property type="entry name" value="AS_sf"/>
</dbReference>
<dbReference type="Proteomes" id="UP000186955">
    <property type="component" value="Unassembled WGS sequence"/>
</dbReference>
<sequence>MLPPFDYFTYRRVRNQKQAERAARFASLPYPYHTNFTDADKKIIDQPIEELVRDIQESTTSPLTVLQAYGKVAVKAQERTNCITELLLPEAESWLESDINLKGPLAGIPVSLKDSVQVKGFDTTLGYSALANQPFREDGPMTRLLKDAGMSSFLHRGASYSNHFL</sequence>
<dbReference type="EMBL" id="MNBE01000079">
    <property type="protein sequence ID" value="OKP14522.1"/>
    <property type="molecule type" value="Genomic_DNA"/>
</dbReference>
<dbReference type="STRING" id="1316194.A0A1Q5UPX5"/>
<proteinExistence type="predicted"/>
<protein>
    <recommendedName>
        <fullName evidence="1">Amidase domain-containing protein</fullName>
    </recommendedName>
</protein>
<dbReference type="InterPro" id="IPR023631">
    <property type="entry name" value="Amidase_dom"/>
</dbReference>
<dbReference type="InterPro" id="IPR052096">
    <property type="entry name" value="Endocannabinoid_amidase"/>
</dbReference>
<accession>A0A1Q5UPX5</accession>
<reference evidence="2 3" key="1">
    <citation type="submission" date="2016-10" db="EMBL/GenBank/DDBJ databases">
        <title>Genome sequence of the ascomycete fungus Penicillium subrubescens.</title>
        <authorList>
            <person name="De Vries R.P."/>
            <person name="Peng M."/>
            <person name="Dilokpimol A."/>
            <person name="Hilden K."/>
            <person name="Makela M.R."/>
            <person name="Grigoriev I."/>
            <person name="Riley R."/>
            <person name="Granchi Z."/>
        </authorList>
    </citation>
    <scope>NUCLEOTIDE SEQUENCE [LARGE SCALE GENOMIC DNA]</scope>
    <source>
        <strain evidence="2 3">CBS 132785</strain>
    </source>
</reference>
<dbReference type="PANTHER" id="PTHR45847">
    <property type="entry name" value="FATTY ACID AMIDE HYDROLASE"/>
    <property type="match status" value="1"/>
</dbReference>
<dbReference type="PANTHER" id="PTHR45847:SF6">
    <property type="entry name" value="FATTY ACID AMIDE HYDROLASE"/>
    <property type="match status" value="1"/>
</dbReference>
<evidence type="ECO:0000313" key="3">
    <source>
        <dbReference type="Proteomes" id="UP000186955"/>
    </source>
</evidence>
<gene>
    <name evidence="2" type="ORF">PENSUB_13874</name>
</gene>
<organism evidence="2 3">
    <name type="scientific">Penicillium subrubescens</name>
    <dbReference type="NCBI Taxonomy" id="1316194"/>
    <lineage>
        <taxon>Eukaryota</taxon>
        <taxon>Fungi</taxon>
        <taxon>Dikarya</taxon>
        <taxon>Ascomycota</taxon>
        <taxon>Pezizomycotina</taxon>
        <taxon>Eurotiomycetes</taxon>
        <taxon>Eurotiomycetidae</taxon>
        <taxon>Eurotiales</taxon>
        <taxon>Aspergillaceae</taxon>
        <taxon>Penicillium</taxon>
    </lineage>
</organism>
<dbReference type="Pfam" id="PF01425">
    <property type="entry name" value="Amidase"/>
    <property type="match status" value="1"/>
</dbReference>
<name>A0A1Q5UPX5_9EURO</name>
<dbReference type="GO" id="GO:0004040">
    <property type="term" value="F:amidase activity"/>
    <property type="evidence" value="ECO:0007669"/>
    <property type="project" value="TreeGrafter"/>
</dbReference>
<dbReference type="Gene3D" id="3.90.1300.10">
    <property type="entry name" value="Amidase signature (AS) domain"/>
    <property type="match status" value="1"/>
</dbReference>
<comment type="caution">
    <text evidence="2">The sequence shown here is derived from an EMBL/GenBank/DDBJ whole genome shotgun (WGS) entry which is preliminary data.</text>
</comment>
<dbReference type="GO" id="GO:0017064">
    <property type="term" value="F:fatty acid amide hydrolase activity"/>
    <property type="evidence" value="ECO:0007669"/>
    <property type="project" value="TreeGrafter"/>
</dbReference>
<dbReference type="AlphaFoldDB" id="A0A1Q5UPX5"/>
<feature type="domain" description="Amidase" evidence="1">
    <location>
        <begin position="65"/>
        <end position="152"/>
    </location>
</feature>
<dbReference type="GO" id="GO:0009062">
    <property type="term" value="P:fatty acid catabolic process"/>
    <property type="evidence" value="ECO:0007669"/>
    <property type="project" value="TreeGrafter"/>
</dbReference>
<evidence type="ECO:0000259" key="1">
    <source>
        <dbReference type="Pfam" id="PF01425"/>
    </source>
</evidence>